<dbReference type="PANTHER" id="PTHR36930">
    <property type="entry name" value="METAL-SULFUR CLUSTER BIOSYNTHESIS PROTEINS YUAD-RELATED"/>
    <property type="match status" value="1"/>
</dbReference>
<evidence type="ECO:0000313" key="2">
    <source>
        <dbReference type="EMBL" id="CEJ72956.1"/>
    </source>
</evidence>
<dbReference type="EMBL" id="CDNY01000003">
    <property type="protein sequence ID" value="CEO32483.1"/>
    <property type="molecule type" value="Genomic_DNA"/>
</dbReference>
<dbReference type="InterPro" id="IPR011037">
    <property type="entry name" value="Pyrv_Knase-like_insert_dom_sf"/>
</dbReference>
<dbReference type="GO" id="GO:0030151">
    <property type="term" value="F:molybdenum ion binding"/>
    <property type="evidence" value="ECO:0007669"/>
    <property type="project" value="InterPro"/>
</dbReference>
<accession>A0A9P1KZL6</accession>
<dbReference type="Proteomes" id="UP000032811">
    <property type="component" value="Chromosome 1"/>
</dbReference>
<reference evidence="3" key="2">
    <citation type="submission" date="2015-01" db="EMBL/GenBank/DDBJ databases">
        <authorList>
            <person name="Aslett M.A."/>
            <person name="De Silva N."/>
        </authorList>
    </citation>
    <scope>NUCLEOTIDE SEQUENCE</scope>
    <source>
        <strain evidence="2 4">ATCC9714</strain>
        <strain evidence="3">UMC4404</strain>
    </source>
</reference>
<dbReference type="Gene3D" id="2.40.33.20">
    <property type="entry name" value="PK beta-barrel domain-like"/>
    <property type="match status" value="1"/>
</dbReference>
<protein>
    <submittedName>
        <fullName evidence="3">MOSC domain-containing protein</fullName>
    </submittedName>
    <submittedName>
        <fullName evidence="2">Molybdenum cofactor sulfurase</fullName>
    </submittedName>
</protein>
<dbReference type="InterPro" id="IPR005302">
    <property type="entry name" value="MoCF_Sase_C"/>
</dbReference>
<proteinExistence type="predicted"/>
<dbReference type="Pfam" id="PF03473">
    <property type="entry name" value="MOSC"/>
    <property type="match status" value="1"/>
</dbReference>
<dbReference type="PANTHER" id="PTHR36930:SF1">
    <property type="entry name" value="MOSC DOMAIN-CONTAINING PROTEIN"/>
    <property type="match status" value="1"/>
</dbReference>
<dbReference type="GO" id="GO:0030170">
    <property type="term" value="F:pyridoxal phosphate binding"/>
    <property type="evidence" value="ECO:0007669"/>
    <property type="project" value="InterPro"/>
</dbReference>
<gene>
    <name evidence="2" type="ORF">ATCC9714_08441</name>
    <name evidence="3" type="ORF">UMC4404_04631</name>
</gene>
<dbReference type="GO" id="GO:0003824">
    <property type="term" value="F:catalytic activity"/>
    <property type="evidence" value="ECO:0007669"/>
    <property type="project" value="InterPro"/>
</dbReference>
<reference evidence="5" key="1">
    <citation type="submission" date="2015-01" db="EMBL/GenBank/DDBJ databases">
        <authorList>
            <person name="Aslett A.Martin."/>
            <person name="De Silva Nishadi"/>
        </authorList>
    </citation>
    <scope>NUCLEOTIDE SEQUENCE [LARGE SCALE GENOMIC DNA]</scope>
    <source>
        <strain evidence="5">UMC4404</strain>
    </source>
</reference>
<evidence type="ECO:0000313" key="3">
    <source>
        <dbReference type="EMBL" id="CEO32483.1"/>
    </source>
</evidence>
<feature type="domain" description="MOSC" evidence="1">
    <location>
        <begin position="26"/>
        <end position="152"/>
    </location>
</feature>
<name>A0A9P1KZL6_PARSO</name>
<dbReference type="SUPFAM" id="SSF50800">
    <property type="entry name" value="PK beta-barrel domain-like"/>
    <property type="match status" value="1"/>
</dbReference>
<evidence type="ECO:0000313" key="5">
    <source>
        <dbReference type="Proteomes" id="UP000049685"/>
    </source>
</evidence>
<dbReference type="Proteomes" id="UP000049685">
    <property type="component" value="Unassembled WGS sequence"/>
</dbReference>
<keyword evidence="4" id="KW-1185">Reference proteome</keyword>
<dbReference type="EMBL" id="LN679998">
    <property type="protein sequence ID" value="CEJ72956.1"/>
    <property type="molecule type" value="Genomic_DNA"/>
</dbReference>
<dbReference type="PROSITE" id="PS51340">
    <property type="entry name" value="MOSC"/>
    <property type="match status" value="1"/>
</dbReference>
<evidence type="ECO:0000313" key="4">
    <source>
        <dbReference type="Proteomes" id="UP000032811"/>
    </source>
</evidence>
<sequence length="154" mass="16632">MGSILEMNKKGIVLAINISDKKGVIKNPVEVGIFKEDHGLVGDAHAGNWHRQVSLLSDESIDKLRNKGIEDLSVGKFAENITTKGIVLYELPVGTKLKIGDTIQEVTQIGKTCHKGCAIKTQVGDCVMPREGIFTKVIKGGKVIPGDTIEVIEN</sequence>
<organism evidence="3 5">
    <name type="scientific">Paraclostridium sordellii</name>
    <name type="common">Clostridium sordellii</name>
    <dbReference type="NCBI Taxonomy" id="1505"/>
    <lineage>
        <taxon>Bacteria</taxon>
        <taxon>Bacillati</taxon>
        <taxon>Bacillota</taxon>
        <taxon>Clostridia</taxon>
        <taxon>Peptostreptococcales</taxon>
        <taxon>Peptostreptococcaceae</taxon>
        <taxon>Paraclostridium</taxon>
    </lineage>
</organism>
<dbReference type="InterPro" id="IPR052716">
    <property type="entry name" value="MOSC_domain"/>
</dbReference>
<evidence type="ECO:0000259" key="1">
    <source>
        <dbReference type="PROSITE" id="PS51340"/>
    </source>
</evidence>
<dbReference type="AlphaFoldDB" id="A0A9P1KZL6"/>